<evidence type="ECO:0000313" key="1">
    <source>
        <dbReference type="EMBL" id="KKM71312.1"/>
    </source>
</evidence>
<comment type="caution">
    <text evidence="1">The sequence shown here is derived from an EMBL/GenBank/DDBJ whole genome shotgun (WGS) entry which is preliminary data.</text>
</comment>
<name>A0A0F9MQ53_9ZZZZ</name>
<gene>
    <name evidence="1" type="ORF">LCGC14_1431900</name>
</gene>
<reference evidence="1" key="1">
    <citation type="journal article" date="2015" name="Nature">
        <title>Complex archaea that bridge the gap between prokaryotes and eukaryotes.</title>
        <authorList>
            <person name="Spang A."/>
            <person name="Saw J.H."/>
            <person name="Jorgensen S.L."/>
            <person name="Zaremba-Niedzwiedzka K."/>
            <person name="Martijn J."/>
            <person name="Lind A.E."/>
            <person name="van Eijk R."/>
            <person name="Schleper C."/>
            <person name="Guy L."/>
            <person name="Ettema T.J."/>
        </authorList>
    </citation>
    <scope>NUCLEOTIDE SEQUENCE</scope>
</reference>
<sequence length="496" mass="53194">MYNASGILGGFNELRAAQFMNDNTHSGQSTATDLVATYFFDENISSTTSVLYAVMNRVGDNAGEIVKISMQNSNFGTAITTDTSSRNSAVPFGKPARYLDAWYIVDTADIHKVSAFSISGNDTWSNSDTGGTHLAMLNHQLTEITTASGVRILDADAAPQGGSWGSFFDTGDVNEAASDLFAIGDLMFVTKKSGLYSFGTKNGVEISGQVFSDFGTWRSGFNHQPTALWKGGVVIPHAMGLLYYTPGEPFTPIGFEANEAVQGIPAAGVTELGIGRYHGVTVSGDYVYTIYQPDKSSTSALLMAGYAPGAFPSNISWQVLGGLTLNGNADDAVHGIHATALGFPEASGEEHPSLWFTHVGGGTASENSSQLAHVILGARGQPLRTRTSTHKIVTSGDAWMSEIYFNEPVDLKRIVVYCEDMASGDEWQISAVYNGTGSDIKIGKPFISSGRQERPIMRRDIYRLVLHVNFVGTSTSARVPPSIKRIELWGPDTEEA</sequence>
<organism evidence="1">
    <name type="scientific">marine sediment metagenome</name>
    <dbReference type="NCBI Taxonomy" id="412755"/>
    <lineage>
        <taxon>unclassified sequences</taxon>
        <taxon>metagenomes</taxon>
        <taxon>ecological metagenomes</taxon>
    </lineage>
</organism>
<accession>A0A0F9MQ53</accession>
<proteinExistence type="predicted"/>
<protein>
    <submittedName>
        <fullName evidence="1">Uncharacterized protein</fullName>
    </submittedName>
</protein>
<dbReference type="EMBL" id="LAZR01009664">
    <property type="protein sequence ID" value="KKM71312.1"/>
    <property type="molecule type" value="Genomic_DNA"/>
</dbReference>
<dbReference type="AlphaFoldDB" id="A0A0F9MQ53"/>